<dbReference type="Proteomes" id="UP000683925">
    <property type="component" value="Unassembled WGS sequence"/>
</dbReference>
<evidence type="ECO:0000313" key="2">
    <source>
        <dbReference type="Proteomes" id="UP000683925"/>
    </source>
</evidence>
<gene>
    <name evidence="1" type="ORF">POCTA_138.1.T0280324</name>
</gene>
<dbReference type="AlphaFoldDB" id="A0A8S1TST3"/>
<name>A0A8S1TST3_PAROT</name>
<accession>A0A8S1TST3</accession>
<protein>
    <submittedName>
        <fullName evidence="1">Uncharacterized protein</fullName>
    </submittedName>
</protein>
<dbReference type="EMBL" id="CAJJDP010000028">
    <property type="protein sequence ID" value="CAD8154029.1"/>
    <property type="molecule type" value="Genomic_DNA"/>
</dbReference>
<keyword evidence="2" id="KW-1185">Reference proteome</keyword>
<reference evidence="1" key="1">
    <citation type="submission" date="2021-01" db="EMBL/GenBank/DDBJ databases">
        <authorList>
            <consortium name="Genoscope - CEA"/>
            <person name="William W."/>
        </authorList>
    </citation>
    <scope>NUCLEOTIDE SEQUENCE</scope>
</reference>
<comment type="caution">
    <text evidence="1">The sequence shown here is derived from an EMBL/GenBank/DDBJ whole genome shotgun (WGS) entry which is preliminary data.</text>
</comment>
<evidence type="ECO:0000313" key="1">
    <source>
        <dbReference type="EMBL" id="CAD8154029.1"/>
    </source>
</evidence>
<proteinExistence type="predicted"/>
<organism evidence="1 2">
    <name type="scientific">Paramecium octaurelia</name>
    <dbReference type="NCBI Taxonomy" id="43137"/>
    <lineage>
        <taxon>Eukaryota</taxon>
        <taxon>Sar</taxon>
        <taxon>Alveolata</taxon>
        <taxon>Ciliophora</taxon>
        <taxon>Intramacronucleata</taxon>
        <taxon>Oligohymenophorea</taxon>
        <taxon>Peniculida</taxon>
        <taxon>Parameciidae</taxon>
        <taxon>Paramecium</taxon>
    </lineage>
</organism>
<sequence>MKSYVNIIFLVIINRTSSIFIIFKLKVFSILFNQVIYNIQILLSHLESIINNSSYQLLIINKIKIYNYHVFPSTLIREIVSNQRIQKQAIERSVQSSHFIWSIKISSNYIQTQEGMIIHLFYKISKKSLLKIQTFSAFRF</sequence>